<dbReference type="PANTHER" id="PTHR30146:SF109">
    <property type="entry name" value="HTH-TYPE TRANSCRIPTIONAL REGULATOR GALS"/>
    <property type="match status" value="1"/>
</dbReference>
<dbReference type="SMART" id="SM00354">
    <property type="entry name" value="HTH_LACI"/>
    <property type="match status" value="1"/>
</dbReference>
<dbReference type="CDD" id="cd19977">
    <property type="entry name" value="PBP1_EndR-like"/>
    <property type="match status" value="1"/>
</dbReference>
<evidence type="ECO:0000256" key="1">
    <source>
        <dbReference type="ARBA" id="ARBA00023015"/>
    </source>
</evidence>
<accession>A0A4V5LS95</accession>
<dbReference type="RefSeq" id="WP_136777534.1">
    <property type="nucleotide sequence ID" value="NZ_SUPK01000004.1"/>
</dbReference>
<comment type="caution">
    <text evidence="5">The sequence shown here is derived from an EMBL/GenBank/DDBJ whole genome shotgun (WGS) entry which is preliminary data.</text>
</comment>
<evidence type="ECO:0000313" key="5">
    <source>
        <dbReference type="EMBL" id="TJY42279.1"/>
    </source>
</evidence>
<evidence type="ECO:0000259" key="4">
    <source>
        <dbReference type="PROSITE" id="PS50932"/>
    </source>
</evidence>
<reference evidence="5 6" key="1">
    <citation type="submission" date="2019-04" db="EMBL/GenBank/DDBJ databases">
        <title>Cohnella sp. nov., isolated from soil.</title>
        <authorList>
            <person name="Kim W."/>
        </authorList>
    </citation>
    <scope>NUCLEOTIDE SEQUENCE [LARGE SCALE GENOMIC DNA]</scope>
    <source>
        <strain evidence="5 6">CAU 1483</strain>
    </source>
</reference>
<dbReference type="PROSITE" id="PS50932">
    <property type="entry name" value="HTH_LACI_2"/>
    <property type="match status" value="1"/>
</dbReference>
<sequence>MKITIDLVAERAGVSKTTVSRIMNGNFAHTRDETKNRVLQVIQELDYRPNALAKGLKSSHTNVLGIVLSNLKNPFWTVVLEGVEDACRHLGYNLMICNSSEQAAMEEQYIKEFQMRRLDGIVINPTARNLELYTKLAASKYPMVVVNRRVPGLDVHHVIMNNMKGATMAVHQLLHNGRRNIAAFVYDNPYVSTWKERVDGYREALQGSGRSPEELRILELELEGGTAKSTIMRYLGEHPEIDGIFSTNNMLTLQIIEAVKEMGLKLPEDIAIVGYDETVWSQHLDPPLTTIMQPGYKMGYLAAQMLIKSIKAKRKPKPETIVLEPELIVRKSCGAVRS</sequence>
<feature type="domain" description="HTH lacI-type" evidence="4">
    <location>
        <begin position="3"/>
        <end position="58"/>
    </location>
</feature>
<evidence type="ECO:0000256" key="3">
    <source>
        <dbReference type="ARBA" id="ARBA00023163"/>
    </source>
</evidence>
<dbReference type="GO" id="GO:0003700">
    <property type="term" value="F:DNA-binding transcription factor activity"/>
    <property type="evidence" value="ECO:0007669"/>
    <property type="project" value="TreeGrafter"/>
</dbReference>
<organism evidence="5 6">
    <name type="scientific">Cohnella pontilimi</name>
    <dbReference type="NCBI Taxonomy" id="2564100"/>
    <lineage>
        <taxon>Bacteria</taxon>
        <taxon>Bacillati</taxon>
        <taxon>Bacillota</taxon>
        <taxon>Bacilli</taxon>
        <taxon>Bacillales</taxon>
        <taxon>Paenibacillaceae</taxon>
        <taxon>Cohnella</taxon>
    </lineage>
</organism>
<dbReference type="Pfam" id="PF00356">
    <property type="entry name" value="LacI"/>
    <property type="match status" value="1"/>
</dbReference>
<dbReference type="CDD" id="cd01392">
    <property type="entry name" value="HTH_LacI"/>
    <property type="match status" value="1"/>
</dbReference>
<dbReference type="PANTHER" id="PTHR30146">
    <property type="entry name" value="LACI-RELATED TRANSCRIPTIONAL REPRESSOR"/>
    <property type="match status" value="1"/>
</dbReference>
<dbReference type="GO" id="GO:0000976">
    <property type="term" value="F:transcription cis-regulatory region binding"/>
    <property type="evidence" value="ECO:0007669"/>
    <property type="project" value="TreeGrafter"/>
</dbReference>
<keyword evidence="2" id="KW-0238">DNA-binding</keyword>
<dbReference type="InterPro" id="IPR010982">
    <property type="entry name" value="Lambda_DNA-bd_dom_sf"/>
</dbReference>
<dbReference type="Proteomes" id="UP000309673">
    <property type="component" value="Unassembled WGS sequence"/>
</dbReference>
<dbReference type="AlphaFoldDB" id="A0A4V5LS95"/>
<evidence type="ECO:0000256" key="2">
    <source>
        <dbReference type="ARBA" id="ARBA00023125"/>
    </source>
</evidence>
<dbReference type="Gene3D" id="1.10.260.40">
    <property type="entry name" value="lambda repressor-like DNA-binding domains"/>
    <property type="match status" value="1"/>
</dbReference>
<proteinExistence type="predicted"/>
<dbReference type="Gene3D" id="3.40.50.2300">
    <property type="match status" value="2"/>
</dbReference>
<protein>
    <submittedName>
        <fullName evidence="5">LacI family transcriptional regulator</fullName>
    </submittedName>
</protein>
<dbReference type="Pfam" id="PF00532">
    <property type="entry name" value="Peripla_BP_1"/>
    <property type="match status" value="1"/>
</dbReference>
<name>A0A4V5LS95_9BACL</name>
<dbReference type="SUPFAM" id="SSF47413">
    <property type="entry name" value="lambda repressor-like DNA-binding domains"/>
    <property type="match status" value="1"/>
</dbReference>
<keyword evidence="3" id="KW-0804">Transcription</keyword>
<dbReference type="InterPro" id="IPR001761">
    <property type="entry name" value="Peripla_BP/Lac1_sug-bd_dom"/>
</dbReference>
<evidence type="ECO:0000313" key="6">
    <source>
        <dbReference type="Proteomes" id="UP000309673"/>
    </source>
</evidence>
<dbReference type="OrthoDB" id="1639518at2"/>
<dbReference type="InterPro" id="IPR028082">
    <property type="entry name" value="Peripla_BP_I"/>
</dbReference>
<keyword evidence="6" id="KW-1185">Reference proteome</keyword>
<dbReference type="EMBL" id="SUPK01000004">
    <property type="protein sequence ID" value="TJY42279.1"/>
    <property type="molecule type" value="Genomic_DNA"/>
</dbReference>
<dbReference type="SUPFAM" id="SSF53822">
    <property type="entry name" value="Periplasmic binding protein-like I"/>
    <property type="match status" value="1"/>
</dbReference>
<gene>
    <name evidence="5" type="ORF">E5161_09770</name>
</gene>
<keyword evidence="1" id="KW-0805">Transcription regulation</keyword>
<dbReference type="InterPro" id="IPR000843">
    <property type="entry name" value="HTH_LacI"/>
</dbReference>